<organism evidence="1 2">
    <name type="scientific">Acuticoccus sediminis</name>
    <dbReference type="NCBI Taxonomy" id="2184697"/>
    <lineage>
        <taxon>Bacteria</taxon>
        <taxon>Pseudomonadati</taxon>
        <taxon>Pseudomonadota</taxon>
        <taxon>Alphaproteobacteria</taxon>
        <taxon>Hyphomicrobiales</taxon>
        <taxon>Amorphaceae</taxon>
        <taxon>Acuticoccus</taxon>
    </lineage>
</organism>
<dbReference type="InterPro" id="IPR009959">
    <property type="entry name" value="Cyclase_SnoaL-like"/>
</dbReference>
<dbReference type="AlphaFoldDB" id="A0A8B2NZ38"/>
<protein>
    <submittedName>
        <fullName evidence="1">Ester cyclase</fullName>
    </submittedName>
</protein>
<keyword evidence="2" id="KW-1185">Reference proteome</keyword>
<dbReference type="RefSeq" id="WP_111343296.1">
    <property type="nucleotide sequence ID" value="NZ_JAIWKD010000001.1"/>
</dbReference>
<dbReference type="Pfam" id="PF07366">
    <property type="entry name" value="SnoaL"/>
    <property type="match status" value="1"/>
</dbReference>
<evidence type="ECO:0000313" key="1">
    <source>
        <dbReference type="EMBL" id="RAI04101.1"/>
    </source>
</evidence>
<proteinExistence type="predicted"/>
<dbReference type="PANTHER" id="PTHR38436">
    <property type="entry name" value="POLYKETIDE CYCLASE SNOAL-LIKE DOMAIN"/>
    <property type="match status" value="1"/>
</dbReference>
<reference evidence="1 2" key="1">
    <citation type="submission" date="2018-05" db="EMBL/GenBank/DDBJ databases">
        <title>Acuticoccus sediminis sp. nov., isolated from deep-sea sediment of Indian Ocean.</title>
        <authorList>
            <person name="Liu X."/>
            <person name="Lai Q."/>
            <person name="Du Y."/>
            <person name="Sun F."/>
            <person name="Zhang X."/>
            <person name="Wang S."/>
            <person name="Shao Z."/>
        </authorList>
    </citation>
    <scope>NUCLEOTIDE SEQUENCE [LARGE SCALE GENOMIC DNA]</scope>
    <source>
        <strain evidence="1 2">PTG4-2</strain>
    </source>
</reference>
<dbReference type="InterPro" id="IPR032710">
    <property type="entry name" value="NTF2-like_dom_sf"/>
</dbReference>
<dbReference type="Proteomes" id="UP000249590">
    <property type="component" value="Unassembled WGS sequence"/>
</dbReference>
<name>A0A8B2NZ38_9HYPH</name>
<accession>A0A8B2NZ38</accession>
<dbReference type="GO" id="GO:0030638">
    <property type="term" value="P:polyketide metabolic process"/>
    <property type="evidence" value="ECO:0007669"/>
    <property type="project" value="InterPro"/>
</dbReference>
<comment type="caution">
    <text evidence="1">The sequence shown here is derived from an EMBL/GenBank/DDBJ whole genome shotgun (WGS) entry which is preliminary data.</text>
</comment>
<dbReference type="OrthoDB" id="9810441at2"/>
<dbReference type="SUPFAM" id="SSF54427">
    <property type="entry name" value="NTF2-like"/>
    <property type="match status" value="1"/>
</dbReference>
<evidence type="ECO:0000313" key="2">
    <source>
        <dbReference type="Proteomes" id="UP000249590"/>
    </source>
</evidence>
<dbReference type="EMBL" id="QHHQ01000001">
    <property type="protein sequence ID" value="RAI04101.1"/>
    <property type="molecule type" value="Genomic_DNA"/>
</dbReference>
<gene>
    <name evidence="1" type="ORF">DLJ53_06530</name>
</gene>
<dbReference type="PANTHER" id="PTHR38436:SF1">
    <property type="entry name" value="ESTER CYCLASE"/>
    <property type="match status" value="1"/>
</dbReference>
<sequence>MPLEATYRAYIAALNAQDYGALDRYVAEHVVYNGETLTREQYTDQIRRSYAALEGLAYVIDQVVTSGDDVAARLVFDVVPVAPFFGVAPTGRRAVFAEHVFYRFQAGRIVAVSSLIDRAGYAEQLGASTLPPE</sequence>
<dbReference type="Gene3D" id="3.10.450.50">
    <property type="match status" value="1"/>
</dbReference>